<organism evidence="2 3">
    <name type="scientific">Streptomyces tanashiensis</name>
    <dbReference type="NCBI Taxonomy" id="67367"/>
    <lineage>
        <taxon>Bacteria</taxon>
        <taxon>Bacillati</taxon>
        <taxon>Actinomycetota</taxon>
        <taxon>Actinomycetes</taxon>
        <taxon>Kitasatosporales</taxon>
        <taxon>Streptomycetaceae</taxon>
        <taxon>Streptomyces</taxon>
    </lineage>
</organism>
<dbReference type="InterPro" id="IPR037401">
    <property type="entry name" value="SnoaL-like"/>
</dbReference>
<dbReference type="Proteomes" id="UP001164506">
    <property type="component" value="Chromosome"/>
</dbReference>
<evidence type="ECO:0000313" key="3">
    <source>
        <dbReference type="Proteomes" id="UP001164506"/>
    </source>
</evidence>
<sequence>MSETLTARDVFLRVIDAVPKLVAGDASQADVLAALYAEETRVEHPMAPVGDTPILTREAMRTHFAEGPGKSAASGLRDYRAEDVVIHESTDPEVVVAEFTYRGTVNGKDLALPCVYVLRVRDGLIIESRNYTNHLEGSRVFGRLDQLFAALKQL</sequence>
<accession>A0ABY6QTN0</accession>
<proteinExistence type="predicted"/>
<reference evidence="2" key="1">
    <citation type="submission" date="2021-09" db="EMBL/GenBank/DDBJ databases">
        <title>Complete genome sequence and metabolic characterization of Streptomyces tanashiensis DSM 731 the producer of antibacterial Kalafungin and diverse secondary metabolites.</title>
        <authorList>
            <person name="Abbasi M.N."/>
            <person name="Anwar M.N."/>
            <person name="Alam K."/>
            <person name="Shoaib M."/>
            <person name="Lin Z."/>
            <person name="Hayat M."/>
            <person name="Ali M.I."/>
            <person name="Malik H.M.T."/>
            <person name="Ahmed I."/>
            <person name="Li A."/>
            <person name="Hailong Wang H."/>
            <person name="Zhang Y."/>
        </authorList>
    </citation>
    <scope>NUCLEOTIDE SEQUENCE</scope>
    <source>
        <strain evidence="2">Kala</strain>
    </source>
</reference>
<feature type="domain" description="SnoaL-like" evidence="1">
    <location>
        <begin position="26"/>
        <end position="127"/>
    </location>
</feature>
<dbReference type="SUPFAM" id="SSF54427">
    <property type="entry name" value="NTF2-like"/>
    <property type="match status" value="1"/>
</dbReference>
<dbReference type="RefSeq" id="WP_189804562.1">
    <property type="nucleotide sequence ID" value="NZ_BMRZ01000010.1"/>
</dbReference>
<dbReference type="EMBL" id="CP084204">
    <property type="protein sequence ID" value="UZX21148.1"/>
    <property type="molecule type" value="Genomic_DNA"/>
</dbReference>
<evidence type="ECO:0000259" key="1">
    <source>
        <dbReference type="Pfam" id="PF12680"/>
    </source>
</evidence>
<dbReference type="InterPro" id="IPR032710">
    <property type="entry name" value="NTF2-like_dom_sf"/>
</dbReference>
<keyword evidence="3" id="KW-1185">Reference proteome</keyword>
<name>A0ABY6QTN0_9ACTN</name>
<dbReference type="Gene3D" id="3.10.450.50">
    <property type="match status" value="1"/>
</dbReference>
<gene>
    <name evidence="2" type="ORF">LDH80_10635</name>
</gene>
<dbReference type="GeneID" id="95599900"/>
<dbReference type="Pfam" id="PF12680">
    <property type="entry name" value="SnoaL_2"/>
    <property type="match status" value="1"/>
</dbReference>
<protein>
    <submittedName>
        <fullName evidence="2">Nuclear transport factor 2 family protein</fullName>
    </submittedName>
</protein>
<evidence type="ECO:0000313" key="2">
    <source>
        <dbReference type="EMBL" id="UZX21148.1"/>
    </source>
</evidence>